<dbReference type="EMBL" id="JACMSC010000006">
    <property type="protein sequence ID" value="KAG6518595.1"/>
    <property type="molecule type" value="Genomic_DNA"/>
</dbReference>
<comment type="caution">
    <text evidence="1">The sequence shown here is derived from an EMBL/GenBank/DDBJ whole genome shotgun (WGS) entry which is preliminary data.</text>
</comment>
<gene>
    <name evidence="1" type="ORF">ZIOFF_022075</name>
</gene>
<dbReference type="AlphaFoldDB" id="A0A8J5H914"/>
<name>A0A8J5H914_ZINOF</name>
<proteinExistence type="predicted"/>
<dbReference type="PANTHER" id="PTHR35317">
    <property type="entry name" value="OS04G0629600 PROTEIN"/>
    <property type="match status" value="1"/>
</dbReference>
<evidence type="ECO:0000313" key="2">
    <source>
        <dbReference type="Proteomes" id="UP000734854"/>
    </source>
</evidence>
<evidence type="ECO:0000313" key="1">
    <source>
        <dbReference type="EMBL" id="KAG6518595.1"/>
    </source>
</evidence>
<organism evidence="1 2">
    <name type="scientific">Zingiber officinale</name>
    <name type="common">Ginger</name>
    <name type="synonym">Amomum zingiber</name>
    <dbReference type="NCBI Taxonomy" id="94328"/>
    <lineage>
        <taxon>Eukaryota</taxon>
        <taxon>Viridiplantae</taxon>
        <taxon>Streptophyta</taxon>
        <taxon>Embryophyta</taxon>
        <taxon>Tracheophyta</taxon>
        <taxon>Spermatophyta</taxon>
        <taxon>Magnoliopsida</taxon>
        <taxon>Liliopsida</taxon>
        <taxon>Zingiberales</taxon>
        <taxon>Zingiberaceae</taxon>
        <taxon>Zingiber</taxon>
    </lineage>
</organism>
<sequence length="392" mass="43824">MEQTVSFAINNNNTTIVLLNGSNFKKWKQDIEFALGIVDLDLALREPEPAAITDTSSVFEKELHAKWDRSNRLSLIAIKRSIPEHLLTGLPETNNAKVLFEAIGQRYQVSSKAETGALMNELMSLRYDSQSGVREYVLKLIFLQSKLRGLNVTLPVDFIVRHALNSLPPEFSQIKTAYNTQSESWTVNDLIAKCVLEEDKLKREKIESALLVSHSKVTPGQGHGSRKNYKKHSVNPPILYVACSGRFYCPTPCPRIVESQKAKFLEHDTADLETPQQLDIDKQSEVVPIALPNVQTFVLPTPVNGIDQEQLGINAPIVANAPDPVDPIPEVPVRRSVRQRRPAISDEFIVYLGESDYDVGPVVDPVTYAVVSRQFCKTWVSLETIGILLLVE</sequence>
<reference evidence="1 2" key="1">
    <citation type="submission" date="2020-08" db="EMBL/GenBank/DDBJ databases">
        <title>Plant Genome Project.</title>
        <authorList>
            <person name="Zhang R.-G."/>
        </authorList>
    </citation>
    <scope>NUCLEOTIDE SEQUENCE [LARGE SCALE GENOMIC DNA]</scope>
    <source>
        <tissue evidence="1">Rhizome</tissue>
    </source>
</reference>
<accession>A0A8J5H914</accession>
<dbReference type="Pfam" id="PF14223">
    <property type="entry name" value="Retrotran_gag_2"/>
    <property type="match status" value="1"/>
</dbReference>
<dbReference type="PANTHER" id="PTHR35317:SF32">
    <property type="entry name" value="DUF4219 DOMAIN-CONTAINING PROTEIN"/>
    <property type="match status" value="1"/>
</dbReference>
<keyword evidence="2" id="KW-1185">Reference proteome</keyword>
<evidence type="ECO:0008006" key="3">
    <source>
        <dbReference type="Google" id="ProtNLM"/>
    </source>
</evidence>
<dbReference type="Proteomes" id="UP000734854">
    <property type="component" value="Unassembled WGS sequence"/>
</dbReference>
<protein>
    <recommendedName>
        <fullName evidence="3">Gag-pol polyprotein</fullName>
    </recommendedName>
</protein>